<accession>B3RPT2</accession>
<dbReference type="STRING" id="10228.B3RPT2"/>
<comment type="subcellular location">
    <subcellularLocation>
        <location evidence="1 6">Nucleus</location>
    </subcellularLocation>
</comment>
<dbReference type="Proteomes" id="UP000009022">
    <property type="component" value="Unassembled WGS sequence"/>
</dbReference>
<keyword evidence="4 6" id="KW-0539">Nucleus</keyword>
<organism evidence="7 8">
    <name type="scientific">Trichoplax adhaerens</name>
    <name type="common">Trichoplax reptans</name>
    <dbReference type="NCBI Taxonomy" id="10228"/>
    <lineage>
        <taxon>Eukaryota</taxon>
        <taxon>Metazoa</taxon>
        <taxon>Placozoa</taxon>
        <taxon>Uniplacotomia</taxon>
        <taxon>Trichoplacea</taxon>
        <taxon>Trichoplacidae</taxon>
        <taxon>Trichoplax</taxon>
    </lineage>
</organism>
<evidence type="ECO:0000256" key="2">
    <source>
        <dbReference type="ARBA" id="ARBA00008186"/>
    </source>
</evidence>
<dbReference type="InterPro" id="IPR019404">
    <property type="entry name" value="Mediator_Med11"/>
</dbReference>
<dbReference type="InParanoid" id="B3RPT2"/>
<name>B3RPT2_TRIAD</name>
<dbReference type="PhylomeDB" id="B3RPT2"/>
<dbReference type="OMA" id="HAQTCVN"/>
<proteinExistence type="inferred from homology"/>
<comment type="subunit">
    <text evidence="6">Component of the Mediator complex.</text>
</comment>
<dbReference type="GeneID" id="6751289"/>
<protein>
    <recommendedName>
        <fullName evidence="3 6">Mediator of RNA polymerase II transcription subunit 11</fullName>
    </recommendedName>
    <alternativeName>
        <fullName evidence="5 6">Mediator complex subunit 11</fullName>
    </alternativeName>
</protein>
<dbReference type="GO" id="GO:0003712">
    <property type="term" value="F:transcription coregulator activity"/>
    <property type="evidence" value="ECO:0007669"/>
    <property type="project" value="InterPro"/>
</dbReference>
<dbReference type="GO" id="GO:0006357">
    <property type="term" value="P:regulation of transcription by RNA polymerase II"/>
    <property type="evidence" value="ECO:0007669"/>
    <property type="project" value="InterPro"/>
</dbReference>
<reference evidence="7 8" key="1">
    <citation type="journal article" date="2008" name="Nature">
        <title>The Trichoplax genome and the nature of placozoans.</title>
        <authorList>
            <person name="Srivastava M."/>
            <person name="Begovic E."/>
            <person name="Chapman J."/>
            <person name="Putnam N.H."/>
            <person name="Hellsten U."/>
            <person name="Kawashima T."/>
            <person name="Kuo A."/>
            <person name="Mitros T."/>
            <person name="Salamov A."/>
            <person name="Carpenter M.L."/>
            <person name="Signorovitch A.Y."/>
            <person name="Moreno M.A."/>
            <person name="Kamm K."/>
            <person name="Grimwood J."/>
            <person name="Schmutz J."/>
            <person name="Shapiro H."/>
            <person name="Grigoriev I.V."/>
            <person name="Buss L.W."/>
            <person name="Schierwater B."/>
            <person name="Dellaporta S.L."/>
            <person name="Rokhsar D.S."/>
        </authorList>
    </citation>
    <scope>NUCLEOTIDE SEQUENCE [LARGE SCALE GENOMIC DNA]</scope>
    <source>
        <strain evidence="7 8">Grell-BS-1999</strain>
    </source>
</reference>
<dbReference type="HOGENOM" id="CLU_1962387_0_0_1"/>
<dbReference type="CTD" id="6751289"/>
<keyword evidence="8" id="KW-1185">Reference proteome</keyword>
<evidence type="ECO:0000256" key="6">
    <source>
        <dbReference type="RuleBase" id="RU364147"/>
    </source>
</evidence>
<evidence type="ECO:0000313" key="7">
    <source>
        <dbReference type="EMBL" id="EDV27694.1"/>
    </source>
</evidence>
<dbReference type="Pfam" id="PF10280">
    <property type="entry name" value="Med11"/>
    <property type="match status" value="1"/>
</dbReference>
<evidence type="ECO:0000256" key="1">
    <source>
        <dbReference type="ARBA" id="ARBA00004123"/>
    </source>
</evidence>
<dbReference type="KEGG" id="tad:TRIADDRAFT_53652"/>
<dbReference type="GO" id="GO:0016592">
    <property type="term" value="C:mediator complex"/>
    <property type="evidence" value="ECO:0000318"/>
    <property type="project" value="GO_Central"/>
</dbReference>
<keyword evidence="6" id="KW-0805">Transcription regulation</keyword>
<keyword evidence="6" id="KW-0010">Activator</keyword>
<keyword evidence="6" id="KW-0804">Transcription</keyword>
<dbReference type="RefSeq" id="XP_002109528.1">
    <property type="nucleotide sequence ID" value="XM_002109492.1"/>
</dbReference>
<comment type="function">
    <text evidence="6">Component of the Mediator complex, a coactivator involved in the regulated transcription of nearly all RNA polymerase II-dependent genes. Mediator functions as a bridge to convey information from gene-specific regulatory proteins to the basal RNA polymerase II transcription machinery. Mediator is recruited to promoters by direct interactions with regulatory proteins and serves as a scaffold for the assembly of a functional pre-initiation complex with RNA polymerase II and the general transcription factors.</text>
</comment>
<evidence type="ECO:0000313" key="8">
    <source>
        <dbReference type="Proteomes" id="UP000009022"/>
    </source>
</evidence>
<sequence length="128" mass="14516">MATATVESRIDELDKTRKKVLNVVEIADQILKELSNDHPSTQSVKSSTTTFASLLESIERELTQHINHLLSVTKEQQQEQVTYTQEKDCELALMRVSQIKKMVEKAIELHRSPVASTQHGDIEPMDES</sequence>
<dbReference type="EMBL" id="DS985242">
    <property type="protein sequence ID" value="EDV27694.1"/>
    <property type="molecule type" value="Genomic_DNA"/>
</dbReference>
<evidence type="ECO:0000256" key="3">
    <source>
        <dbReference type="ARBA" id="ARBA00019621"/>
    </source>
</evidence>
<comment type="similarity">
    <text evidence="2 6">Belongs to the Mediator complex subunit 11 family.</text>
</comment>
<dbReference type="PANTHER" id="PTHR22890">
    <property type="entry name" value="MEDIATOR OF RNA POLYMERASE II TRANSCRIPTION SUBUNIT 11"/>
    <property type="match status" value="1"/>
</dbReference>
<evidence type="ECO:0000256" key="4">
    <source>
        <dbReference type="ARBA" id="ARBA00023242"/>
    </source>
</evidence>
<evidence type="ECO:0000256" key="5">
    <source>
        <dbReference type="ARBA" id="ARBA00032011"/>
    </source>
</evidence>
<gene>
    <name evidence="6" type="primary">MED11</name>
    <name evidence="7" type="ORF">TRIADDRAFT_53652</name>
</gene>
<dbReference type="AlphaFoldDB" id="B3RPT2"/>